<feature type="domain" description="Myb/SANT-like DNA-binding" evidence="8">
    <location>
        <begin position="6"/>
        <end position="77"/>
    </location>
</feature>
<comment type="function">
    <text evidence="6">Involved in transvection phenomena (= synapsis-dependent gene expression), where the synaptic pairing of chromosomes carrying genes with which zeste interacts influences the expression of these genes. Zeste binds to DNA and stimulates transcription from a nearby promoter.</text>
</comment>
<feature type="compositionally biased region" description="Polar residues" evidence="7">
    <location>
        <begin position="172"/>
        <end position="184"/>
    </location>
</feature>
<dbReference type="Proteomes" id="UP000037069">
    <property type="component" value="Unassembled WGS sequence"/>
</dbReference>
<evidence type="ECO:0000313" key="9">
    <source>
        <dbReference type="EMBL" id="KNC32770.1"/>
    </source>
</evidence>
<dbReference type="GO" id="GO:0003677">
    <property type="term" value="F:DNA binding"/>
    <property type="evidence" value="ECO:0007669"/>
    <property type="project" value="UniProtKB-KW"/>
</dbReference>
<dbReference type="OrthoDB" id="8057489at2759"/>
<accession>A0A0L0CKH6</accession>
<keyword evidence="3" id="KW-0805">Transcription regulation</keyword>
<evidence type="ECO:0000259" key="8">
    <source>
        <dbReference type="Pfam" id="PF13873"/>
    </source>
</evidence>
<sequence>MVKITTKHQFDLLVQQMELYPRIARGVRGFGDTKATVDETWKEISEKLNSCGPPMRTPEEWQRVWIHFKAKLKKKMANNHRNIYTTGGGPLEEISLSQIEQAAAKLVRTDISVNPQGNTCGVLQSEVVDKLPTSVQQEFDDLTKSREEKRPQAECKQQPPKKRARIEDKRFNLQQKQTDTQTEILGSLKKI</sequence>
<protein>
    <recommendedName>
        <fullName evidence="2">Regulatory protein zeste</fullName>
    </recommendedName>
</protein>
<keyword evidence="10" id="KW-1185">Reference proteome</keyword>
<feature type="region of interest" description="Disordered" evidence="7">
    <location>
        <begin position="138"/>
        <end position="191"/>
    </location>
</feature>
<evidence type="ECO:0000313" key="10">
    <source>
        <dbReference type="Proteomes" id="UP000037069"/>
    </source>
</evidence>
<reference evidence="9 10" key="1">
    <citation type="journal article" date="2015" name="Nat. Commun.">
        <title>Lucilia cuprina genome unlocks parasitic fly biology to underpin future interventions.</title>
        <authorList>
            <person name="Anstead C.A."/>
            <person name="Korhonen P.K."/>
            <person name="Young N.D."/>
            <person name="Hall R.S."/>
            <person name="Jex A.R."/>
            <person name="Murali S.C."/>
            <person name="Hughes D.S."/>
            <person name="Lee S.F."/>
            <person name="Perry T."/>
            <person name="Stroehlein A.J."/>
            <person name="Ansell B.R."/>
            <person name="Breugelmans B."/>
            <person name="Hofmann A."/>
            <person name="Qu J."/>
            <person name="Dugan S."/>
            <person name="Lee S.L."/>
            <person name="Chao H."/>
            <person name="Dinh H."/>
            <person name="Han Y."/>
            <person name="Doddapaneni H.V."/>
            <person name="Worley K.C."/>
            <person name="Muzny D.M."/>
            <person name="Ioannidis P."/>
            <person name="Waterhouse R.M."/>
            <person name="Zdobnov E.M."/>
            <person name="James P.J."/>
            <person name="Bagnall N.H."/>
            <person name="Kotze A.C."/>
            <person name="Gibbs R.A."/>
            <person name="Richards S."/>
            <person name="Batterham P."/>
            <person name="Gasser R.B."/>
        </authorList>
    </citation>
    <scope>NUCLEOTIDE SEQUENCE [LARGE SCALE GENOMIC DNA]</scope>
    <source>
        <strain evidence="9 10">LS</strain>
        <tissue evidence="9">Full body</tissue>
    </source>
</reference>
<dbReference type="EMBL" id="JRES01000270">
    <property type="protein sequence ID" value="KNC32770.1"/>
    <property type="molecule type" value="Genomic_DNA"/>
</dbReference>
<proteinExistence type="predicted"/>
<evidence type="ECO:0000256" key="6">
    <source>
        <dbReference type="ARBA" id="ARBA00025466"/>
    </source>
</evidence>
<keyword evidence="4" id="KW-0238">DNA-binding</keyword>
<evidence type="ECO:0000256" key="3">
    <source>
        <dbReference type="ARBA" id="ARBA00023015"/>
    </source>
</evidence>
<evidence type="ECO:0000256" key="5">
    <source>
        <dbReference type="ARBA" id="ARBA00023163"/>
    </source>
</evidence>
<dbReference type="AlphaFoldDB" id="A0A0L0CKH6"/>
<feature type="compositionally biased region" description="Basic and acidic residues" evidence="7">
    <location>
        <begin position="141"/>
        <end position="153"/>
    </location>
</feature>
<comment type="caution">
    <text evidence="9">The sequence shown here is derived from an EMBL/GenBank/DDBJ whole genome shotgun (WGS) entry which is preliminary data.</text>
</comment>
<evidence type="ECO:0000256" key="1">
    <source>
        <dbReference type="ARBA" id="ARBA00011764"/>
    </source>
</evidence>
<keyword evidence="5" id="KW-0804">Transcription</keyword>
<gene>
    <name evidence="9" type="ORF">FF38_10751</name>
</gene>
<dbReference type="Pfam" id="PF13873">
    <property type="entry name" value="Myb_DNA-bind_5"/>
    <property type="match status" value="1"/>
</dbReference>
<evidence type="ECO:0000256" key="4">
    <source>
        <dbReference type="ARBA" id="ARBA00023125"/>
    </source>
</evidence>
<name>A0A0L0CKH6_LUCCU</name>
<organism evidence="9 10">
    <name type="scientific">Lucilia cuprina</name>
    <name type="common">Green bottle fly</name>
    <name type="synonym">Australian sheep blowfly</name>
    <dbReference type="NCBI Taxonomy" id="7375"/>
    <lineage>
        <taxon>Eukaryota</taxon>
        <taxon>Metazoa</taxon>
        <taxon>Ecdysozoa</taxon>
        <taxon>Arthropoda</taxon>
        <taxon>Hexapoda</taxon>
        <taxon>Insecta</taxon>
        <taxon>Pterygota</taxon>
        <taxon>Neoptera</taxon>
        <taxon>Endopterygota</taxon>
        <taxon>Diptera</taxon>
        <taxon>Brachycera</taxon>
        <taxon>Muscomorpha</taxon>
        <taxon>Oestroidea</taxon>
        <taxon>Calliphoridae</taxon>
        <taxon>Luciliinae</taxon>
        <taxon>Lucilia</taxon>
    </lineage>
</organism>
<comment type="subunit">
    <text evidence="1">Self-associates forming complexes of several hundred monomers.</text>
</comment>
<evidence type="ECO:0000256" key="2">
    <source>
        <dbReference type="ARBA" id="ARBA00016807"/>
    </source>
</evidence>
<evidence type="ECO:0000256" key="7">
    <source>
        <dbReference type="SAM" id="MobiDB-lite"/>
    </source>
</evidence>
<dbReference type="InterPro" id="IPR028002">
    <property type="entry name" value="Myb_DNA-bind_5"/>
</dbReference>